<dbReference type="AlphaFoldDB" id="A0A913WS84"/>
<dbReference type="PANTHER" id="PTHR34924:SF1">
    <property type="entry name" value="PROTEIN FAM166C"/>
    <property type="match status" value="1"/>
</dbReference>
<comment type="subcellular location">
    <subcellularLocation>
        <location evidence="1">Cytoplasm</location>
        <location evidence="1">Cytoskeleton</location>
        <location evidence="1">Cilium axoneme</location>
    </subcellularLocation>
</comment>
<evidence type="ECO:0000256" key="5">
    <source>
        <dbReference type="ARBA" id="ARBA00035661"/>
    </source>
</evidence>
<feature type="region of interest" description="Disordered" evidence="7">
    <location>
        <begin position="67"/>
        <end position="86"/>
    </location>
</feature>
<dbReference type="GeneID" id="110232457"/>
<dbReference type="Pfam" id="PF10629">
    <property type="entry name" value="CMI2B-like"/>
    <property type="match status" value="1"/>
</dbReference>
<keyword evidence="10" id="KW-1185">Reference proteome</keyword>
<dbReference type="KEGG" id="epa:110232457"/>
<dbReference type="Proteomes" id="UP000887567">
    <property type="component" value="Unplaced"/>
</dbReference>
<comment type="similarity">
    <text evidence="5">Belongs to the CIMIP2 family.</text>
</comment>
<dbReference type="GO" id="GO:0015630">
    <property type="term" value="C:microtubule cytoskeleton"/>
    <property type="evidence" value="ECO:0007669"/>
    <property type="project" value="UniProtKB-ARBA"/>
</dbReference>
<accession>A0A913WS84</accession>
<organism evidence="9 10">
    <name type="scientific">Exaiptasia diaphana</name>
    <name type="common">Tropical sea anemone</name>
    <name type="synonym">Aiptasia pulchella</name>
    <dbReference type="NCBI Taxonomy" id="2652724"/>
    <lineage>
        <taxon>Eukaryota</taxon>
        <taxon>Metazoa</taxon>
        <taxon>Cnidaria</taxon>
        <taxon>Anthozoa</taxon>
        <taxon>Hexacorallia</taxon>
        <taxon>Actiniaria</taxon>
        <taxon>Aiptasiidae</taxon>
        <taxon>Exaiptasia</taxon>
    </lineage>
</organism>
<keyword evidence="2" id="KW-0963">Cytoplasm</keyword>
<evidence type="ECO:0000256" key="7">
    <source>
        <dbReference type="SAM" id="MobiDB-lite"/>
    </source>
</evidence>
<evidence type="ECO:0000256" key="3">
    <source>
        <dbReference type="ARBA" id="ARBA00023212"/>
    </source>
</evidence>
<proteinExistence type="inferred from homology"/>
<protein>
    <recommendedName>
        <fullName evidence="6">Ciliary microtubule inner protein 2C</fullName>
    </recommendedName>
</protein>
<keyword evidence="4" id="KW-0966">Cell projection</keyword>
<evidence type="ECO:0000313" key="10">
    <source>
        <dbReference type="Proteomes" id="UP000887567"/>
    </source>
</evidence>
<dbReference type="PANTHER" id="PTHR34924">
    <property type="entry name" value="UPF0573 PROTEIN C2ORF70"/>
    <property type="match status" value="1"/>
</dbReference>
<reference evidence="9" key="1">
    <citation type="submission" date="2022-11" db="UniProtKB">
        <authorList>
            <consortium name="EnsemblMetazoa"/>
        </authorList>
    </citation>
    <scope>IDENTIFICATION</scope>
</reference>
<evidence type="ECO:0000256" key="6">
    <source>
        <dbReference type="ARBA" id="ARBA00041160"/>
    </source>
</evidence>
<dbReference type="OrthoDB" id="8181742at2759"/>
<feature type="domain" description="Ciliary microtubule inner protein 2A-C-like" evidence="8">
    <location>
        <begin position="20"/>
        <end position="92"/>
    </location>
</feature>
<evidence type="ECO:0000256" key="4">
    <source>
        <dbReference type="ARBA" id="ARBA00023273"/>
    </source>
</evidence>
<dbReference type="RefSeq" id="XP_020893313.1">
    <property type="nucleotide sequence ID" value="XM_021037654.2"/>
</dbReference>
<dbReference type="EnsemblMetazoa" id="XM_021037654.2">
    <property type="protein sequence ID" value="XP_020893313.1"/>
    <property type="gene ID" value="LOC110232457"/>
</dbReference>
<dbReference type="InterPro" id="IPR052329">
    <property type="entry name" value="CIMIP2C"/>
</dbReference>
<dbReference type="GO" id="GO:0005930">
    <property type="term" value="C:axoneme"/>
    <property type="evidence" value="ECO:0007669"/>
    <property type="project" value="UniProtKB-SubCell"/>
</dbReference>
<name>A0A913WS84_EXADI</name>
<evidence type="ECO:0000256" key="2">
    <source>
        <dbReference type="ARBA" id="ARBA00022490"/>
    </source>
</evidence>
<dbReference type="InterPro" id="IPR018902">
    <property type="entry name" value="CMI2A-C-like_dom"/>
</dbReference>
<evidence type="ECO:0000256" key="1">
    <source>
        <dbReference type="ARBA" id="ARBA00004430"/>
    </source>
</evidence>
<dbReference type="OMA" id="KEYELWH"/>
<keyword evidence="3" id="KW-0206">Cytoskeleton</keyword>
<sequence>MANHVMPKFSTWTKETYINPSNMPENRFYTPSLFSNFGHIQDHGAGREKWFNDYRRSTIAQRTLRNGQLSMNPPPIRPTAYSDDPDRVLGKRKMRREAVLNKPRHHLTNRIPDRERDRSQIDDITFQHRQQYRDQSETLYEHRLPYFHYPTEAQDQFLPRVRQRSDYMGNYPNNRRAALEYTYDKERGPKHFELWHKV</sequence>
<evidence type="ECO:0000259" key="8">
    <source>
        <dbReference type="Pfam" id="PF10629"/>
    </source>
</evidence>
<evidence type="ECO:0000313" key="9">
    <source>
        <dbReference type="EnsemblMetazoa" id="XP_020893313.1"/>
    </source>
</evidence>